<organism evidence="4 5">
    <name type="scientific">Aliivibrio logei</name>
    <name type="common">Vibrio logei</name>
    <dbReference type="NCBI Taxonomy" id="688"/>
    <lineage>
        <taxon>Bacteria</taxon>
        <taxon>Pseudomonadati</taxon>
        <taxon>Pseudomonadota</taxon>
        <taxon>Gammaproteobacteria</taxon>
        <taxon>Vibrionales</taxon>
        <taxon>Vibrionaceae</taxon>
        <taxon>Aliivibrio</taxon>
    </lineage>
</organism>
<proteinExistence type="predicted"/>
<name>A0A1B9NZS0_ALILO</name>
<evidence type="ECO:0000256" key="2">
    <source>
        <dbReference type="SAM" id="MobiDB-lite"/>
    </source>
</evidence>
<sequence>MSNQKSKVSLLLDVTTKGLGDVVSTTNATEKLNGALEQQRGEVSGLNRDLKKVEGYQATEQSLQKVNAKLDASKVKFSGLGSELNDSQKKSRVLAQSYKSTELSLGLLHKKLADPSAFNLSQSETKSLGVEVAKTELRLEKLSDEMASNAIHTNKLRSSQYQAKKQIDRYSSSSDTQSAKLKKLQKELKGAGLNTDKLSDEQQRLKTASERATGALEKQGRQLKELNSIQSRIDKRNAKLGELRGQASGLAMAAAPIAGTMYAAIKNESSFADVKKVLSDKNDPQDAAKMKALKDWSLKESGNMPMSASEINAMLAAGGQSGIKDHEKLKAFVLDSAKMGVAFDMEAGEAGEMLATFKASMGLDQKGAVGLAGLSNYLSDNSNAKAKDIASVMAREGATAKTGGFKINESAALAASLLSTGMNEERAATALKNISGRLTLGDAASGNQQKALSSLGFDSGSLAADMQTDASGTLLEVLDALKNAPLEEQSALISQIFGEEAKGAVAALAGNTKNFTDILKLANESQEVHVQSLQKEYDTRVNTTGNKLKQFVNKLNALAVVLGEKLLPGLNWVLTPLGAVVDGVTAFAQESDVLVPIIMGGIGAILAFKTALIAGKAASLLFGNTVDKTRLFKKGLNRETKESGKAASYATRAFKGLNQELRRTGGSRRSRGGSGKRSGRRSRSRNPLSRVARSFSHSKKGIPLALAGGAIASLPGMAMAQDAIDMGADMAQSAGRLGLAKVLRPLNMAISGIDAVQSLSEGDTEGAGSSLGSLIGGMGGASLGAAIGTMILPGIGTMIGGLAGSMIGDMGGEMLGGWFGSKLASSDEVSQKVEEKANKETLNAQNAGVHFAPQINITPSKNQDEVAIAKHVTEQMQQQFSYLMGGHSIESRFNYAGIDRG</sequence>
<protein>
    <submittedName>
        <fullName evidence="4">Phage tail tape measure protein</fullName>
    </submittedName>
</protein>
<dbReference type="NCBIfam" id="TIGR01760">
    <property type="entry name" value="tape_meas_TP901"/>
    <property type="match status" value="1"/>
</dbReference>
<feature type="region of interest" description="Disordered" evidence="2">
    <location>
        <begin position="660"/>
        <end position="695"/>
    </location>
</feature>
<evidence type="ECO:0000313" key="5">
    <source>
        <dbReference type="Proteomes" id="UP000093523"/>
    </source>
</evidence>
<dbReference type="RefSeq" id="WP_065610167.1">
    <property type="nucleotide sequence ID" value="NZ_CAWMPN010000008.1"/>
</dbReference>
<dbReference type="Proteomes" id="UP000093523">
    <property type="component" value="Unassembled WGS sequence"/>
</dbReference>
<gene>
    <name evidence="4" type="ORF">A6E04_06980</name>
</gene>
<dbReference type="EMBL" id="MAJU01000008">
    <property type="protein sequence ID" value="OCH21603.1"/>
    <property type="molecule type" value="Genomic_DNA"/>
</dbReference>
<dbReference type="PANTHER" id="PTHR37813:SF1">
    <property type="entry name" value="FELS-2 PROPHAGE PROTEIN"/>
    <property type="match status" value="1"/>
</dbReference>
<dbReference type="Pfam" id="PF10145">
    <property type="entry name" value="PhageMin_Tail"/>
    <property type="match status" value="1"/>
</dbReference>
<accession>A0A1B9NZS0</accession>
<feature type="domain" description="Phage tail tape measure protein" evidence="3">
    <location>
        <begin position="297"/>
        <end position="498"/>
    </location>
</feature>
<keyword evidence="1" id="KW-1188">Viral release from host cell</keyword>
<feature type="region of interest" description="Disordered" evidence="2">
    <location>
        <begin position="192"/>
        <end position="219"/>
    </location>
</feature>
<reference evidence="4 5" key="1">
    <citation type="submission" date="2016-06" db="EMBL/GenBank/DDBJ databases">
        <authorList>
            <person name="Kjaerup R.B."/>
            <person name="Dalgaard T.S."/>
            <person name="Juul-Madsen H.R."/>
        </authorList>
    </citation>
    <scope>NUCLEOTIDE SEQUENCE [LARGE SCALE GENOMIC DNA]</scope>
    <source>
        <strain evidence="4 5">1S159</strain>
    </source>
</reference>
<evidence type="ECO:0000256" key="1">
    <source>
        <dbReference type="ARBA" id="ARBA00022612"/>
    </source>
</evidence>
<dbReference type="PANTHER" id="PTHR37813">
    <property type="entry name" value="FELS-2 PROPHAGE PROTEIN"/>
    <property type="match status" value="1"/>
</dbReference>
<comment type="caution">
    <text evidence="4">The sequence shown here is derived from an EMBL/GenBank/DDBJ whole genome shotgun (WGS) entry which is preliminary data.</text>
</comment>
<evidence type="ECO:0000313" key="4">
    <source>
        <dbReference type="EMBL" id="OCH21603.1"/>
    </source>
</evidence>
<dbReference type="AlphaFoldDB" id="A0A1B9NZS0"/>
<dbReference type="STRING" id="688.A6E04_06980"/>
<dbReference type="InterPro" id="IPR010090">
    <property type="entry name" value="Phage_tape_meas"/>
</dbReference>
<evidence type="ECO:0000259" key="3">
    <source>
        <dbReference type="Pfam" id="PF10145"/>
    </source>
</evidence>
<feature type="compositionally biased region" description="Basic and acidic residues" evidence="2">
    <location>
        <begin position="197"/>
        <end position="209"/>
    </location>
</feature>
<dbReference type="OrthoDB" id="8019720at2"/>